<feature type="region of interest" description="Disordered" evidence="1">
    <location>
        <begin position="222"/>
        <end position="248"/>
    </location>
</feature>
<feature type="compositionally biased region" description="Basic and acidic residues" evidence="1">
    <location>
        <begin position="229"/>
        <end position="248"/>
    </location>
</feature>
<protein>
    <submittedName>
        <fullName evidence="2">Unannotated protein</fullName>
    </submittedName>
</protein>
<gene>
    <name evidence="2" type="ORF">UFOPK3472_03560</name>
</gene>
<name>A0A6J7HQS4_9ZZZZ</name>
<evidence type="ECO:0000313" key="2">
    <source>
        <dbReference type="EMBL" id="CAB4920696.1"/>
    </source>
</evidence>
<sequence length="248" mass="26873">MVGGDGDARVLGSEFGPVHRLVDDGVHVDHFQVGQFLGPLQTRQRDQLGHHVAQAFGFGDDLAAEVPDGIGIVGGFEQRLGQQAHRTDRRLEFVTDVGHEVATRGLHPYLLGIVVGEENDEPSVLFAEQSRDAPNGDLVAAGPGGLGTEIDFDGIAVGQHFRRRGPRPLVDGTVTHQTELLGPRIRQHHVVKLIDDGDTALRRQHDQVQYLRHRQSGGGAAALRVSSVEVRDQNTADEVSHEGRGNCQ</sequence>
<accession>A0A6J7HQS4</accession>
<dbReference type="EMBL" id="CAFBLX010000360">
    <property type="protein sequence ID" value="CAB4920696.1"/>
    <property type="molecule type" value="Genomic_DNA"/>
</dbReference>
<reference evidence="2" key="1">
    <citation type="submission" date="2020-05" db="EMBL/GenBank/DDBJ databases">
        <authorList>
            <person name="Chiriac C."/>
            <person name="Salcher M."/>
            <person name="Ghai R."/>
            <person name="Kavagutti S V."/>
        </authorList>
    </citation>
    <scope>NUCLEOTIDE SEQUENCE</scope>
</reference>
<proteinExistence type="predicted"/>
<evidence type="ECO:0000256" key="1">
    <source>
        <dbReference type="SAM" id="MobiDB-lite"/>
    </source>
</evidence>
<dbReference type="AlphaFoldDB" id="A0A6J7HQS4"/>
<organism evidence="2">
    <name type="scientific">freshwater metagenome</name>
    <dbReference type="NCBI Taxonomy" id="449393"/>
    <lineage>
        <taxon>unclassified sequences</taxon>
        <taxon>metagenomes</taxon>
        <taxon>ecological metagenomes</taxon>
    </lineage>
</organism>